<name>A0A4R6SPL5_LABRH</name>
<comment type="subcellular location">
    <subcellularLocation>
        <location evidence="1">Cell membrane</location>
        <topology evidence="1">Multi-pass membrane protein</topology>
    </subcellularLocation>
</comment>
<protein>
    <submittedName>
        <fullName evidence="9">Dolichyl-phosphate-mannose-protein mannosyltransferase</fullName>
    </submittedName>
</protein>
<dbReference type="GO" id="GO:0016763">
    <property type="term" value="F:pentosyltransferase activity"/>
    <property type="evidence" value="ECO:0007669"/>
    <property type="project" value="TreeGrafter"/>
</dbReference>
<keyword evidence="4 9" id="KW-0808">Transferase</keyword>
<proteinExistence type="predicted"/>
<evidence type="ECO:0000256" key="4">
    <source>
        <dbReference type="ARBA" id="ARBA00022679"/>
    </source>
</evidence>
<feature type="transmembrane region" description="Helical" evidence="8">
    <location>
        <begin position="180"/>
        <end position="209"/>
    </location>
</feature>
<feature type="transmembrane region" description="Helical" evidence="8">
    <location>
        <begin position="26"/>
        <end position="44"/>
    </location>
</feature>
<dbReference type="AlphaFoldDB" id="A0A4R6SPL5"/>
<evidence type="ECO:0000256" key="7">
    <source>
        <dbReference type="ARBA" id="ARBA00023136"/>
    </source>
</evidence>
<gene>
    <name evidence="9" type="ORF">EV186_1011494</name>
</gene>
<reference evidence="9 10" key="1">
    <citation type="submission" date="2019-03" db="EMBL/GenBank/DDBJ databases">
        <title>Genomic Encyclopedia of Type Strains, Phase IV (KMG-IV): sequencing the most valuable type-strain genomes for metagenomic binning, comparative biology and taxonomic classification.</title>
        <authorList>
            <person name="Goeker M."/>
        </authorList>
    </citation>
    <scope>NUCLEOTIDE SEQUENCE [LARGE SCALE GENOMIC DNA]</scope>
    <source>
        <strain evidence="9 10">DSM 45361</strain>
    </source>
</reference>
<feature type="transmembrane region" description="Helical" evidence="8">
    <location>
        <begin position="91"/>
        <end position="120"/>
    </location>
</feature>
<dbReference type="PANTHER" id="PTHR33908:SF11">
    <property type="entry name" value="MEMBRANE PROTEIN"/>
    <property type="match status" value="1"/>
</dbReference>
<comment type="caution">
    <text evidence="9">The sequence shown here is derived from an EMBL/GenBank/DDBJ whole genome shotgun (WGS) entry which is preliminary data.</text>
</comment>
<evidence type="ECO:0000256" key="6">
    <source>
        <dbReference type="ARBA" id="ARBA00022989"/>
    </source>
</evidence>
<evidence type="ECO:0000313" key="9">
    <source>
        <dbReference type="EMBL" id="TDQ05520.1"/>
    </source>
</evidence>
<keyword evidence="6 8" id="KW-1133">Transmembrane helix</keyword>
<feature type="transmembrane region" description="Helical" evidence="8">
    <location>
        <begin position="399"/>
        <end position="416"/>
    </location>
</feature>
<dbReference type="OrthoDB" id="5241619at2"/>
<evidence type="ECO:0000256" key="3">
    <source>
        <dbReference type="ARBA" id="ARBA00022676"/>
    </source>
</evidence>
<dbReference type="EMBL" id="SNXZ01000001">
    <property type="protein sequence ID" value="TDQ05520.1"/>
    <property type="molecule type" value="Genomic_DNA"/>
</dbReference>
<sequence length="424" mass="45424">MTVAEIAPVSTMDRGRDWFVRNSRTIALAAVVLAGLVATAYVLAQGGALKFYDEQEYLNLTRSMAQGHGFSENGVATAYRPPGYPMLLVPFYLAGGGSVAVLRLAGVLALAGSVWLAYLLGRRMRSAAVGALAAVVMAVYPLLIYTATTLYPQVPALFFLLLAVEFSLRVPSSAHPWRPAVVAGLASGALTLIVPTFVPSIAIVVVALGWRYRRRAVVGALALLVVVAAVLPVAWCVRNALVMHAFVPVATNNGNNLLLGNSDNVTAGGGRVGDISAYEKVAQAQGMNEVEQDDYYRQAAVDWITAHPGQAAELYAGKVVNTFSFRNELATAGAGDPMKDLVSALSYYPILALAVLRLLLFRRFPLRGTEKLMAVLIVANVLVLAVFFTRLRLRIPLDGLTILLAAAAAGCLATLWRRRRERTT</sequence>
<dbReference type="Proteomes" id="UP000295444">
    <property type="component" value="Unassembled WGS sequence"/>
</dbReference>
<dbReference type="PANTHER" id="PTHR33908">
    <property type="entry name" value="MANNOSYLTRANSFERASE YKCB-RELATED"/>
    <property type="match status" value="1"/>
</dbReference>
<evidence type="ECO:0000256" key="8">
    <source>
        <dbReference type="SAM" id="Phobius"/>
    </source>
</evidence>
<feature type="transmembrane region" description="Helical" evidence="8">
    <location>
        <begin position="341"/>
        <end position="360"/>
    </location>
</feature>
<keyword evidence="2" id="KW-1003">Cell membrane</keyword>
<evidence type="ECO:0000256" key="2">
    <source>
        <dbReference type="ARBA" id="ARBA00022475"/>
    </source>
</evidence>
<feature type="transmembrane region" description="Helical" evidence="8">
    <location>
        <begin position="127"/>
        <end position="151"/>
    </location>
</feature>
<dbReference type="InterPro" id="IPR050297">
    <property type="entry name" value="LipidA_mod_glycosyltrf_83"/>
</dbReference>
<keyword evidence="7 8" id="KW-0472">Membrane</keyword>
<dbReference type="RefSeq" id="WP_133848253.1">
    <property type="nucleotide sequence ID" value="NZ_SNXZ01000001.1"/>
</dbReference>
<dbReference type="GO" id="GO:0005886">
    <property type="term" value="C:plasma membrane"/>
    <property type="evidence" value="ECO:0007669"/>
    <property type="project" value="UniProtKB-SubCell"/>
</dbReference>
<keyword evidence="10" id="KW-1185">Reference proteome</keyword>
<feature type="transmembrane region" description="Helical" evidence="8">
    <location>
        <begin position="372"/>
        <end position="393"/>
    </location>
</feature>
<keyword evidence="3 9" id="KW-0328">Glycosyltransferase</keyword>
<keyword evidence="5 8" id="KW-0812">Transmembrane</keyword>
<feature type="transmembrane region" description="Helical" evidence="8">
    <location>
        <begin position="216"/>
        <end position="235"/>
    </location>
</feature>
<dbReference type="GO" id="GO:0009103">
    <property type="term" value="P:lipopolysaccharide biosynthetic process"/>
    <property type="evidence" value="ECO:0007669"/>
    <property type="project" value="UniProtKB-ARBA"/>
</dbReference>
<accession>A0A4R6SPL5</accession>
<organism evidence="9 10">
    <name type="scientific">Labedaea rhizosphaerae</name>
    <dbReference type="NCBI Taxonomy" id="598644"/>
    <lineage>
        <taxon>Bacteria</taxon>
        <taxon>Bacillati</taxon>
        <taxon>Actinomycetota</taxon>
        <taxon>Actinomycetes</taxon>
        <taxon>Pseudonocardiales</taxon>
        <taxon>Pseudonocardiaceae</taxon>
        <taxon>Labedaea</taxon>
    </lineage>
</organism>
<evidence type="ECO:0000256" key="5">
    <source>
        <dbReference type="ARBA" id="ARBA00022692"/>
    </source>
</evidence>
<evidence type="ECO:0000313" key="10">
    <source>
        <dbReference type="Proteomes" id="UP000295444"/>
    </source>
</evidence>
<evidence type="ECO:0000256" key="1">
    <source>
        <dbReference type="ARBA" id="ARBA00004651"/>
    </source>
</evidence>